<dbReference type="KEGG" id="dpd:Deipe_1561"/>
<protein>
    <submittedName>
        <fullName evidence="1">Uncharacterized protein</fullName>
    </submittedName>
</protein>
<name>L0A1T2_DEIPD</name>
<sequence length="83" mass="9589">MKHFALVIYEGSAPRKLVLRVLADGKHELRSLRGLPLGAVLYLLNPYALKQETPVTLRPWWRGFRLTPAIRVEQDDKVRQVAR</sequence>
<dbReference type="Proteomes" id="UP000010467">
    <property type="component" value="Chromosome"/>
</dbReference>
<gene>
    <name evidence="1" type="ordered locus">Deipe_1561</name>
</gene>
<accession>L0A1T2</accession>
<dbReference type="AlphaFoldDB" id="L0A1T2"/>
<reference evidence="2" key="1">
    <citation type="submission" date="2012-03" db="EMBL/GenBank/DDBJ databases">
        <title>Complete sequence of chromosome of Deinococcus peraridilitoris DSM 19664.</title>
        <authorList>
            <person name="Lucas S."/>
            <person name="Copeland A."/>
            <person name="Lapidus A."/>
            <person name="Glavina del Rio T."/>
            <person name="Dalin E."/>
            <person name="Tice H."/>
            <person name="Bruce D."/>
            <person name="Goodwin L."/>
            <person name="Pitluck S."/>
            <person name="Peters L."/>
            <person name="Mikhailova N."/>
            <person name="Lu M."/>
            <person name="Kyrpides N."/>
            <person name="Mavromatis K."/>
            <person name="Ivanova N."/>
            <person name="Brettin T."/>
            <person name="Detter J.C."/>
            <person name="Han C."/>
            <person name="Larimer F."/>
            <person name="Land M."/>
            <person name="Hauser L."/>
            <person name="Markowitz V."/>
            <person name="Cheng J.-F."/>
            <person name="Hugenholtz P."/>
            <person name="Woyke T."/>
            <person name="Wu D."/>
            <person name="Pukall R."/>
            <person name="Steenblock K."/>
            <person name="Brambilla E."/>
            <person name="Klenk H.-P."/>
            <person name="Eisen J.A."/>
        </authorList>
    </citation>
    <scope>NUCLEOTIDE SEQUENCE [LARGE SCALE GENOMIC DNA]</scope>
    <source>
        <strain evidence="2">DSM 19664 / LMG 22246 / CIP 109416 / KR-200</strain>
    </source>
</reference>
<dbReference type="PATRIC" id="fig|937777.3.peg.1563"/>
<organism evidence="1 2">
    <name type="scientific">Deinococcus peraridilitoris (strain DSM 19664 / LMG 22246 / CIP 109416 / KR-200)</name>
    <dbReference type="NCBI Taxonomy" id="937777"/>
    <lineage>
        <taxon>Bacteria</taxon>
        <taxon>Thermotogati</taxon>
        <taxon>Deinococcota</taxon>
        <taxon>Deinococci</taxon>
        <taxon>Deinococcales</taxon>
        <taxon>Deinococcaceae</taxon>
        <taxon>Deinococcus</taxon>
    </lineage>
</organism>
<dbReference type="HOGENOM" id="CLU_2537016_0_0_0"/>
<dbReference type="STRING" id="937777.Deipe_1561"/>
<evidence type="ECO:0000313" key="1">
    <source>
        <dbReference type="EMBL" id="AFZ67102.1"/>
    </source>
</evidence>
<dbReference type="EMBL" id="CP003382">
    <property type="protein sequence ID" value="AFZ67102.1"/>
    <property type="molecule type" value="Genomic_DNA"/>
</dbReference>
<keyword evidence="2" id="KW-1185">Reference proteome</keyword>
<evidence type="ECO:0000313" key="2">
    <source>
        <dbReference type="Proteomes" id="UP000010467"/>
    </source>
</evidence>
<dbReference type="RefSeq" id="WP_015235410.1">
    <property type="nucleotide sequence ID" value="NC_019793.1"/>
</dbReference>
<proteinExistence type="predicted"/>